<evidence type="ECO:0000313" key="2">
    <source>
        <dbReference type="Proteomes" id="UP001077662"/>
    </source>
</evidence>
<protein>
    <submittedName>
        <fullName evidence="1">Uncharacterized protein</fullName>
    </submittedName>
</protein>
<dbReference type="EMBL" id="JAPTNE010000053">
    <property type="protein sequence ID" value="MCZ0810057.1"/>
    <property type="molecule type" value="Genomic_DNA"/>
</dbReference>
<accession>A0AAP3DLV3</accession>
<comment type="caution">
    <text evidence="1">The sequence shown here is derived from an EMBL/GenBank/DDBJ whole genome shotgun (WGS) entry which is preliminary data.</text>
</comment>
<gene>
    <name evidence="1" type="ORF">O0554_24755</name>
</gene>
<proteinExistence type="predicted"/>
<dbReference type="AlphaFoldDB" id="A0AAP3DLV3"/>
<dbReference type="Proteomes" id="UP001077662">
    <property type="component" value="Unassembled WGS sequence"/>
</dbReference>
<evidence type="ECO:0000313" key="1">
    <source>
        <dbReference type="EMBL" id="MCZ0810057.1"/>
    </source>
</evidence>
<name>A0AAP3DLV3_BRELA</name>
<reference evidence="1" key="1">
    <citation type="submission" date="2022-09" db="EMBL/GenBank/DDBJ databases">
        <title>Genome analysis and characterization of larvicidal activity of Brevibacillus strains.</title>
        <authorList>
            <person name="Patrusheva E.V."/>
            <person name="Izotova A.O."/>
            <person name="Toshchakov S.V."/>
            <person name="Sineoky S.P."/>
        </authorList>
    </citation>
    <scope>NUCLEOTIDE SEQUENCE</scope>
    <source>
        <strain evidence="1">VKPM_B-13247</strain>
    </source>
</reference>
<dbReference type="RefSeq" id="WP_258434868.1">
    <property type="nucleotide sequence ID" value="NZ_JANSGW010000053.1"/>
</dbReference>
<organism evidence="1 2">
    <name type="scientific">Brevibacillus laterosporus</name>
    <name type="common">Bacillus laterosporus</name>
    <dbReference type="NCBI Taxonomy" id="1465"/>
    <lineage>
        <taxon>Bacteria</taxon>
        <taxon>Bacillati</taxon>
        <taxon>Bacillota</taxon>
        <taxon>Bacilli</taxon>
        <taxon>Bacillales</taxon>
        <taxon>Paenibacillaceae</taxon>
        <taxon>Brevibacillus</taxon>
    </lineage>
</organism>
<sequence length="99" mass="11459">MLIKHPINIRLDYGEVVSGYLVEGLLAMYVSDGYLYLVRVREQNGKYQQDSSHLIMGQVEDEWSIIPVIFAKLQSMSAWELITQYLNWNAIDSSLDIVY</sequence>